<dbReference type="Proteomes" id="UP001185028">
    <property type="component" value="Unassembled WGS sequence"/>
</dbReference>
<dbReference type="EC" id="2.1.1.217" evidence="1"/>
<organism evidence="1 2">
    <name type="scientific">Paenibacillus hunanensis</name>
    <dbReference type="NCBI Taxonomy" id="539262"/>
    <lineage>
        <taxon>Bacteria</taxon>
        <taxon>Bacillati</taxon>
        <taxon>Bacillota</taxon>
        <taxon>Bacilli</taxon>
        <taxon>Bacillales</taxon>
        <taxon>Paenibacillaceae</taxon>
        <taxon>Paenibacillus</taxon>
    </lineage>
</organism>
<dbReference type="Gene3D" id="1.10.287.1890">
    <property type="match status" value="1"/>
</dbReference>
<keyword evidence="1" id="KW-0489">Methyltransferase</keyword>
<dbReference type="InterPro" id="IPR029063">
    <property type="entry name" value="SAM-dependent_MTases_sf"/>
</dbReference>
<dbReference type="GO" id="GO:0160105">
    <property type="term" value="F:tRNA (adenine(22)-N1)-methyltransferase activity"/>
    <property type="evidence" value="ECO:0007669"/>
    <property type="project" value="UniProtKB-EC"/>
</dbReference>
<dbReference type="Gene3D" id="3.40.50.150">
    <property type="entry name" value="Vaccinia Virus protein VP39"/>
    <property type="match status" value="1"/>
</dbReference>
<reference evidence="1 2" key="1">
    <citation type="submission" date="2023-07" db="EMBL/GenBank/DDBJ databases">
        <title>Genomic Encyclopedia of Type Strains, Phase IV (KMG-IV): sequencing the most valuable type-strain genomes for metagenomic binning, comparative biology and taxonomic classification.</title>
        <authorList>
            <person name="Goeker M."/>
        </authorList>
    </citation>
    <scope>NUCLEOTIDE SEQUENCE [LARGE SCALE GENOMIC DNA]</scope>
    <source>
        <strain evidence="1 2">DSM 22170</strain>
    </source>
</reference>
<keyword evidence="2" id="KW-1185">Reference proteome</keyword>
<dbReference type="PANTHER" id="PTHR38451:SF1">
    <property type="entry name" value="TRNA (ADENINE(22)-N(1))-METHYLTRANSFERASE"/>
    <property type="match status" value="1"/>
</dbReference>
<dbReference type="Pfam" id="PF04816">
    <property type="entry name" value="TrmK"/>
    <property type="match status" value="1"/>
</dbReference>
<accession>A0ABU1J2S4</accession>
<name>A0ABU1J2S4_9BACL</name>
<dbReference type="InterPro" id="IPR006901">
    <property type="entry name" value="TrmK"/>
</dbReference>
<gene>
    <name evidence="1" type="ORF">JOC58_003679</name>
</gene>
<protein>
    <submittedName>
        <fullName evidence="1">tRNA (Adenine22-N1)-methyltransferase</fullName>
        <ecNumber evidence="1">2.1.1.217</ecNumber>
    </submittedName>
</protein>
<dbReference type="PIRSF" id="PIRSF018637">
    <property type="entry name" value="TrmK"/>
    <property type="match status" value="1"/>
</dbReference>
<sequence>MKLSTRLTQIAEQIPAGSRLADIGSDHGLLPVYAVRQGLVTEAIAGEVNQGPLDAAQRQVNEAGLGHVIQPRLGNGLAVLEPGEVDVITIAGMGGALIVTILSEGIAKLAGVSRLILQPNVGEEFVRRWLLEQGWYLSSEQILEEDGRTYEILAADRLENAKQQNEELYRTRVLEGEQGLSVSLSVTELVQFGPYLLDGADPVFCEKWQQEILKLEKVKASVERSDNDESRLKAAALQQQIKLVKEVLACLPKDKL</sequence>
<dbReference type="GO" id="GO:0032259">
    <property type="term" value="P:methylation"/>
    <property type="evidence" value="ECO:0007669"/>
    <property type="project" value="UniProtKB-KW"/>
</dbReference>
<dbReference type="EMBL" id="JAVDQH010000017">
    <property type="protein sequence ID" value="MDR6245766.1"/>
    <property type="molecule type" value="Genomic_DNA"/>
</dbReference>
<dbReference type="PANTHER" id="PTHR38451">
    <property type="entry name" value="TRNA (ADENINE(22)-N(1))-METHYLTRANSFERASE"/>
    <property type="match status" value="1"/>
</dbReference>
<dbReference type="RefSeq" id="WP_188776364.1">
    <property type="nucleotide sequence ID" value="NZ_BMMB01000006.1"/>
</dbReference>
<keyword evidence="1" id="KW-0808">Transferase</keyword>
<proteinExistence type="predicted"/>
<evidence type="ECO:0000313" key="2">
    <source>
        <dbReference type="Proteomes" id="UP001185028"/>
    </source>
</evidence>
<dbReference type="SUPFAM" id="SSF53335">
    <property type="entry name" value="S-adenosyl-L-methionine-dependent methyltransferases"/>
    <property type="match status" value="1"/>
</dbReference>
<evidence type="ECO:0000313" key="1">
    <source>
        <dbReference type="EMBL" id="MDR6245766.1"/>
    </source>
</evidence>
<comment type="caution">
    <text evidence="1">The sequence shown here is derived from an EMBL/GenBank/DDBJ whole genome shotgun (WGS) entry which is preliminary data.</text>
</comment>